<evidence type="ECO:0000256" key="5">
    <source>
        <dbReference type="ARBA" id="ARBA00022813"/>
    </source>
</evidence>
<evidence type="ECO:0000256" key="4">
    <source>
        <dbReference type="ARBA" id="ARBA00022793"/>
    </source>
</evidence>
<dbReference type="Gene3D" id="3.30.160.750">
    <property type="match status" value="1"/>
</dbReference>
<dbReference type="InterPro" id="IPR016067">
    <property type="entry name" value="S-AdoMet_deCO2ase_core"/>
</dbReference>
<comment type="PTM">
    <text evidence="15">Is synthesized initially as an inactive proenzyme. Formation of the active enzyme involves a self-maturation process in which the active site pyruvoyl group is generated from an internal serine residue via an autocatalytic post-translational modification. Two non-identical subunits are generated from the proenzyme in this reaction, and the pyruvate is formed at the N-terminus of the alpha chain, which is derived from the carboxyl end of the proenzyme. The post-translation cleavage follows an unusual pathway, termed non-hydrolytic serinolysis, in which the side chain hydroxyl group of the serine supplies its oxygen atom to form the C-terminus of the beta chain, while the remainder of the serine residue undergoes an oxidative deamination to produce ammonia and the pyruvoyl group blocking the N-terminus of the alpha chain.</text>
</comment>
<protein>
    <recommendedName>
        <fullName evidence="15">S-adenosylmethionine decarboxylase proenzyme</fullName>
        <shortName evidence="15">AdoMetDC</shortName>
        <shortName evidence="15">SAMDC</shortName>
        <ecNumber evidence="15">4.1.1.50</ecNumber>
    </recommendedName>
    <component>
        <recommendedName>
            <fullName evidence="15">S-adenosylmethionine decarboxylase beta chain</fullName>
        </recommendedName>
    </component>
    <component>
        <recommendedName>
            <fullName evidence="15">S-adenosylmethionine decarboxylase alpha chain</fullName>
        </recommendedName>
    </component>
</protein>
<organism evidence="16 17">
    <name type="scientific">Kosmotoga pacifica</name>
    <dbReference type="NCBI Taxonomy" id="1330330"/>
    <lineage>
        <taxon>Bacteria</taxon>
        <taxon>Thermotogati</taxon>
        <taxon>Thermotogota</taxon>
        <taxon>Thermotogae</taxon>
        <taxon>Kosmotogales</taxon>
        <taxon>Kosmotogaceae</taxon>
        <taxon>Kosmotoga</taxon>
    </lineage>
</organism>
<dbReference type="PANTHER" id="PTHR33866:SF2">
    <property type="entry name" value="S-ADENOSYLMETHIONINE DECARBOXYLASE PROENZYME"/>
    <property type="match status" value="1"/>
</dbReference>
<evidence type="ECO:0000256" key="15">
    <source>
        <dbReference type="HAMAP-Rule" id="MF_00464"/>
    </source>
</evidence>
<keyword evidence="4 15" id="KW-0210">Decarboxylase</keyword>
<feature type="chain" id="PRO_5023303085" description="S-adenosylmethionine decarboxylase beta chain" evidence="15">
    <location>
        <begin position="1"/>
        <end position="65"/>
    </location>
</feature>
<dbReference type="GO" id="GO:0005829">
    <property type="term" value="C:cytosol"/>
    <property type="evidence" value="ECO:0007669"/>
    <property type="project" value="TreeGrafter"/>
</dbReference>
<dbReference type="InterPro" id="IPR003826">
    <property type="entry name" value="AdoMetDC_fam_prok"/>
</dbReference>
<dbReference type="EMBL" id="CP011232">
    <property type="protein sequence ID" value="AKI98064.1"/>
    <property type="molecule type" value="Genomic_DNA"/>
</dbReference>
<dbReference type="Proteomes" id="UP000035159">
    <property type="component" value="Chromosome"/>
</dbReference>
<feature type="chain" id="PRO_5023303084" description="S-adenosylmethionine decarboxylase alpha chain" evidence="15">
    <location>
        <begin position="66"/>
        <end position="133"/>
    </location>
</feature>
<dbReference type="GO" id="GO:0004014">
    <property type="term" value="F:adenosylmethionine decarboxylase activity"/>
    <property type="evidence" value="ECO:0007669"/>
    <property type="project" value="UniProtKB-UniRule"/>
</dbReference>
<dbReference type="HAMAP" id="MF_00464">
    <property type="entry name" value="AdoMetDC_1"/>
    <property type="match status" value="1"/>
</dbReference>
<keyword evidence="3 15" id="KW-0949">S-adenosyl-L-methionine</keyword>
<feature type="active site" description="Proton donor; for catalytic activity" evidence="15">
    <location>
        <position position="86"/>
    </location>
</feature>
<accession>A0A0G2ZEU1</accession>
<comment type="similarity">
    <text evidence="14 15">Belongs to the prokaryotic AdoMetDC family. Type 1 subfamily.</text>
</comment>
<feature type="active site" description="Proton acceptor; for processing activity" evidence="15">
    <location>
        <position position="71"/>
    </location>
</feature>
<evidence type="ECO:0000256" key="2">
    <source>
        <dbReference type="ARBA" id="ARBA00011601"/>
    </source>
</evidence>
<dbReference type="Gene3D" id="3.30.360.110">
    <property type="entry name" value="S-adenosylmethionine decarboxylase domain"/>
    <property type="match status" value="1"/>
</dbReference>
<evidence type="ECO:0000256" key="9">
    <source>
        <dbReference type="ARBA" id="ARBA00023239"/>
    </source>
</evidence>
<comment type="pathway">
    <text evidence="1 15">Amine and polyamine biosynthesis; S-adenosylmethioninamine biosynthesis; S-adenosylmethioninamine from S-adenosyl-L-methionine: step 1/1.</text>
</comment>
<evidence type="ECO:0000256" key="11">
    <source>
        <dbReference type="ARBA" id="ARBA00023317"/>
    </source>
</evidence>
<dbReference type="SUPFAM" id="SSF56276">
    <property type="entry name" value="S-adenosylmethionine decarboxylase"/>
    <property type="match status" value="1"/>
</dbReference>
<sequence length="133" mass="14885">MKKVRALGRHLVAEFYGCSFEALDDLDRVVNSMREAAEVAGATIVDSSFHRFLPHGISGVVVIAESHLTIHTWPEYGYAAVDLFTCGDEVNPWKAFEYLRIKLEADRTDVAEHLRGIYSEVGIPDNAPHKVEQ</sequence>
<proteinExistence type="inferred from homology"/>
<comment type="subunit">
    <text evidence="2 15">Heterotetramer of two alpha and two beta chains arranged as a dimer of alpha/beta heterodimers.</text>
</comment>
<evidence type="ECO:0000256" key="3">
    <source>
        <dbReference type="ARBA" id="ARBA00022691"/>
    </source>
</evidence>
<feature type="modified residue" description="Pyruvic acid (Ser); by autocatalysis" evidence="15">
    <location>
        <position position="66"/>
    </location>
</feature>
<dbReference type="STRING" id="1330330.IX53_09755"/>
<evidence type="ECO:0000313" key="16">
    <source>
        <dbReference type="EMBL" id="AKI98064.1"/>
    </source>
</evidence>
<evidence type="ECO:0000256" key="1">
    <source>
        <dbReference type="ARBA" id="ARBA00004911"/>
    </source>
</evidence>
<feature type="site" description="Cleavage (non-hydrolytic); by autolysis" evidence="15">
    <location>
        <begin position="65"/>
        <end position="66"/>
    </location>
</feature>
<feature type="active site" description="Schiff-base intermediate with substrate; via pyruvic acid" evidence="15">
    <location>
        <position position="66"/>
    </location>
</feature>
<dbReference type="FunFam" id="3.30.360.110:FF:000001">
    <property type="entry name" value="S-adenosylmethionine decarboxylase proenzyme"/>
    <property type="match status" value="1"/>
</dbReference>
<evidence type="ECO:0000313" key="17">
    <source>
        <dbReference type="Proteomes" id="UP000035159"/>
    </source>
</evidence>
<gene>
    <name evidence="15" type="primary">speH</name>
    <name evidence="16" type="ORF">IX53_09755</name>
</gene>
<dbReference type="InterPro" id="IPR017716">
    <property type="entry name" value="S-AdoMet_deCOase_pro-enz"/>
</dbReference>
<keyword evidence="6 15" id="KW-0745">Spermidine biosynthesis</keyword>
<dbReference type="KEGG" id="kpf:IX53_09755"/>
<evidence type="ECO:0000256" key="8">
    <source>
        <dbReference type="ARBA" id="ARBA00023145"/>
    </source>
</evidence>
<comment type="cofactor">
    <cofactor evidence="15">
        <name>pyruvate</name>
        <dbReference type="ChEBI" id="CHEBI:15361"/>
    </cofactor>
    <text evidence="15">Binds 1 pyruvoyl group covalently per subunit.</text>
</comment>
<name>A0A0G2ZEU1_9BACT</name>
<dbReference type="OrthoDB" id="9793120at2"/>
<evidence type="ECO:0000256" key="6">
    <source>
        <dbReference type="ARBA" id="ARBA00023066"/>
    </source>
</evidence>
<dbReference type="Pfam" id="PF02675">
    <property type="entry name" value="AdoMet_dc"/>
    <property type="match status" value="1"/>
</dbReference>
<keyword evidence="11 15" id="KW-0670">Pyruvate</keyword>
<reference evidence="16 17" key="1">
    <citation type="submission" date="2015-04" db="EMBL/GenBank/DDBJ databases">
        <title>Complete Genome Sequence of Kosmotoga pacifica SLHLJ1.</title>
        <authorList>
            <person name="Jiang L.J."/>
            <person name="Shao Z.Z."/>
            <person name="Jebbar M."/>
        </authorList>
    </citation>
    <scope>NUCLEOTIDE SEQUENCE [LARGE SCALE GENOMIC DNA]</scope>
    <source>
        <strain evidence="16 17">SLHLJ1</strain>
    </source>
</reference>
<dbReference type="RefSeq" id="WP_047755199.1">
    <property type="nucleotide sequence ID" value="NZ_CAJUHA010000001.1"/>
</dbReference>
<dbReference type="NCBIfam" id="TIGR03330">
    <property type="entry name" value="SAM_DCase_Bsu"/>
    <property type="match status" value="1"/>
</dbReference>
<keyword evidence="9 15" id="KW-0456">Lyase</keyword>
<evidence type="ECO:0000256" key="13">
    <source>
        <dbReference type="ARBA" id="ARBA00056215"/>
    </source>
</evidence>
<dbReference type="GO" id="GO:0008295">
    <property type="term" value="P:spermidine biosynthetic process"/>
    <property type="evidence" value="ECO:0007669"/>
    <property type="project" value="UniProtKB-UniRule"/>
</dbReference>
<keyword evidence="17" id="KW-1185">Reference proteome</keyword>
<dbReference type="InterPro" id="IPR042286">
    <property type="entry name" value="AdoMetDC_C"/>
</dbReference>
<evidence type="ECO:0000256" key="12">
    <source>
        <dbReference type="ARBA" id="ARBA00048112"/>
    </source>
</evidence>
<evidence type="ECO:0000256" key="14">
    <source>
        <dbReference type="ARBA" id="ARBA00061583"/>
    </source>
</evidence>
<evidence type="ECO:0000256" key="10">
    <source>
        <dbReference type="ARBA" id="ARBA00023270"/>
    </source>
</evidence>
<keyword evidence="7 15" id="KW-0620">Polyamine biosynthesis</keyword>
<evidence type="ECO:0000256" key="7">
    <source>
        <dbReference type="ARBA" id="ARBA00023115"/>
    </source>
</evidence>
<keyword evidence="10 15" id="KW-0704">Schiff base</keyword>
<dbReference type="AlphaFoldDB" id="A0A0G2ZEU1"/>
<dbReference type="FunFam" id="3.30.160.750:FF:000004">
    <property type="entry name" value="S-adenosylmethionine decarboxylase proenzyme"/>
    <property type="match status" value="1"/>
</dbReference>
<comment type="catalytic activity">
    <reaction evidence="12 15">
        <text>S-adenosyl-L-methionine + H(+) = S-adenosyl 3-(methylsulfanyl)propylamine + CO2</text>
        <dbReference type="Rhea" id="RHEA:15981"/>
        <dbReference type="ChEBI" id="CHEBI:15378"/>
        <dbReference type="ChEBI" id="CHEBI:16526"/>
        <dbReference type="ChEBI" id="CHEBI:57443"/>
        <dbReference type="ChEBI" id="CHEBI:59789"/>
        <dbReference type="EC" id="4.1.1.50"/>
    </reaction>
</comment>
<keyword evidence="8 15" id="KW-0865">Zymogen</keyword>
<dbReference type="InterPro" id="IPR042284">
    <property type="entry name" value="AdoMetDC_N"/>
</dbReference>
<keyword evidence="5 15" id="KW-0068">Autocatalytic cleavage</keyword>
<dbReference type="UniPathway" id="UPA00331">
    <property type="reaction ID" value="UER00451"/>
</dbReference>
<comment type="function">
    <text evidence="13 15">Catalyzes the decarboxylation of S-adenosylmethionine to S-adenosylmethioninamine (dcAdoMet), the propylamine donor required for the synthesis of the polyamines spermine and spermidine from the diamine putrescine.</text>
</comment>
<dbReference type="EC" id="4.1.1.50" evidence="15"/>
<dbReference type="PATRIC" id="fig|1330330.3.peg.1989"/>
<dbReference type="PANTHER" id="PTHR33866">
    <property type="entry name" value="S-ADENOSYLMETHIONINE DECARBOXYLASE PROENZYME"/>
    <property type="match status" value="1"/>
</dbReference>